<dbReference type="EMBL" id="CH476746">
    <property type="protein sequence ID" value="EIE90278.1"/>
    <property type="molecule type" value="Genomic_DNA"/>
</dbReference>
<dbReference type="Gene3D" id="3.30.420.10">
    <property type="entry name" value="Ribonuclease H-like superfamily/Ribonuclease H"/>
    <property type="match status" value="1"/>
</dbReference>
<dbReference type="OrthoDB" id="2416077at2759"/>
<dbReference type="STRING" id="246409.I1CP98"/>
<keyword evidence="2" id="KW-1185">Reference proteome</keyword>
<dbReference type="InterPro" id="IPR036397">
    <property type="entry name" value="RNaseH_sf"/>
</dbReference>
<evidence type="ECO:0000313" key="1">
    <source>
        <dbReference type="EMBL" id="EIE90278.1"/>
    </source>
</evidence>
<gene>
    <name evidence="1" type="ORF">RO3G_14989</name>
</gene>
<name>I1CP98_RHIO9</name>
<dbReference type="AlphaFoldDB" id="I1CP98"/>
<dbReference type="Proteomes" id="UP000009138">
    <property type="component" value="Unassembled WGS sequence"/>
</dbReference>
<dbReference type="VEuPathDB" id="FungiDB:RO3G_14989"/>
<dbReference type="InParanoid" id="I1CP98"/>
<reference evidence="1 2" key="1">
    <citation type="journal article" date="2009" name="PLoS Genet.">
        <title>Genomic analysis of the basal lineage fungus Rhizopus oryzae reveals a whole-genome duplication.</title>
        <authorList>
            <person name="Ma L.-J."/>
            <person name="Ibrahim A.S."/>
            <person name="Skory C."/>
            <person name="Grabherr M.G."/>
            <person name="Burger G."/>
            <person name="Butler M."/>
            <person name="Elias M."/>
            <person name="Idnurm A."/>
            <person name="Lang B.F."/>
            <person name="Sone T."/>
            <person name="Abe A."/>
            <person name="Calvo S.E."/>
            <person name="Corrochano L.M."/>
            <person name="Engels R."/>
            <person name="Fu J."/>
            <person name="Hansberg W."/>
            <person name="Kim J.-M."/>
            <person name="Kodira C.D."/>
            <person name="Koehrsen M.J."/>
            <person name="Liu B."/>
            <person name="Miranda-Saavedra D."/>
            <person name="O'Leary S."/>
            <person name="Ortiz-Castellanos L."/>
            <person name="Poulter R."/>
            <person name="Rodriguez-Romero J."/>
            <person name="Ruiz-Herrera J."/>
            <person name="Shen Y.-Q."/>
            <person name="Zeng Q."/>
            <person name="Galagan J."/>
            <person name="Birren B.W."/>
            <person name="Cuomo C.A."/>
            <person name="Wickes B.L."/>
        </authorList>
    </citation>
    <scope>NUCLEOTIDE SEQUENCE [LARGE SCALE GENOMIC DNA]</scope>
    <source>
        <strain evidence="2">RA 99-880 / ATCC MYA-4621 / FGSC 9543 / NRRL 43880</strain>
    </source>
</reference>
<dbReference type="GO" id="GO:0003676">
    <property type="term" value="F:nucleic acid binding"/>
    <property type="evidence" value="ECO:0007669"/>
    <property type="project" value="InterPro"/>
</dbReference>
<accession>I1CP98</accession>
<sequence>MVHPLSRSKQESIRSLLKKGLAFSEIMKRVPGVSRSTLSKYKDLYTPERTRGHAGRKTTISSTTKNYLKRELVNGSLKTAKGVWSYLNSIGHKIGYFGTVKMLHSMGFNVQIKKKSLSSKNDTWKLDQNGLKLTKIGQKMTGDVWCSLMRPRLMFRGSYDSSDYVHILSTTLMDSLKYYGYEQEAIYFQQDNDPKHTSKLARAWFKENGFKEEHTFSWPAQSPDLNPIEHL</sequence>
<dbReference type="RefSeq" id="XP_067525674.1">
    <property type="nucleotide sequence ID" value="XM_067669573.1"/>
</dbReference>
<proteinExistence type="predicted"/>
<dbReference type="GeneID" id="93621954"/>
<evidence type="ECO:0008006" key="3">
    <source>
        <dbReference type="Google" id="ProtNLM"/>
    </source>
</evidence>
<protein>
    <recommendedName>
        <fullName evidence="3">Tc1-like transposase DDE domain-containing protein</fullName>
    </recommendedName>
</protein>
<organism evidence="1 2">
    <name type="scientific">Rhizopus delemar (strain RA 99-880 / ATCC MYA-4621 / FGSC 9543 / NRRL 43880)</name>
    <name type="common">Mucormycosis agent</name>
    <name type="synonym">Rhizopus arrhizus var. delemar</name>
    <dbReference type="NCBI Taxonomy" id="246409"/>
    <lineage>
        <taxon>Eukaryota</taxon>
        <taxon>Fungi</taxon>
        <taxon>Fungi incertae sedis</taxon>
        <taxon>Mucoromycota</taxon>
        <taxon>Mucoromycotina</taxon>
        <taxon>Mucoromycetes</taxon>
        <taxon>Mucorales</taxon>
        <taxon>Mucorineae</taxon>
        <taxon>Rhizopodaceae</taxon>
        <taxon>Rhizopus</taxon>
    </lineage>
</organism>
<evidence type="ECO:0000313" key="2">
    <source>
        <dbReference type="Proteomes" id="UP000009138"/>
    </source>
</evidence>